<name>A0A0E9PLF7_ANGAN</name>
<organism evidence="1">
    <name type="scientific">Anguilla anguilla</name>
    <name type="common">European freshwater eel</name>
    <name type="synonym">Muraena anguilla</name>
    <dbReference type="NCBI Taxonomy" id="7936"/>
    <lineage>
        <taxon>Eukaryota</taxon>
        <taxon>Metazoa</taxon>
        <taxon>Chordata</taxon>
        <taxon>Craniata</taxon>
        <taxon>Vertebrata</taxon>
        <taxon>Euteleostomi</taxon>
        <taxon>Actinopterygii</taxon>
        <taxon>Neopterygii</taxon>
        <taxon>Teleostei</taxon>
        <taxon>Anguilliformes</taxon>
        <taxon>Anguillidae</taxon>
        <taxon>Anguilla</taxon>
    </lineage>
</organism>
<dbReference type="EMBL" id="GBXM01103253">
    <property type="protein sequence ID" value="JAH05324.1"/>
    <property type="molecule type" value="Transcribed_RNA"/>
</dbReference>
<sequence length="19" mass="2078">MEPTGASREQGSFNLQNLV</sequence>
<dbReference type="AlphaFoldDB" id="A0A0E9PLF7"/>
<proteinExistence type="predicted"/>
<evidence type="ECO:0000313" key="1">
    <source>
        <dbReference type="EMBL" id="JAH05324.1"/>
    </source>
</evidence>
<reference evidence="1" key="1">
    <citation type="submission" date="2014-11" db="EMBL/GenBank/DDBJ databases">
        <authorList>
            <person name="Amaro Gonzalez C."/>
        </authorList>
    </citation>
    <scope>NUCLEOTIDE SEQUENCE</scope>
</reference>
<reference evidence="1" key="2">
    <citation type="journal article" date="2015" name="Fish Shellfish Immunol.">
        <title>Early steps in the European eel (Anguilla anguilla)-Vibrio vulnificus interaction in the gills: Role of the RtxA13 toxin.</title>
        <authorList>
            <person name="Callol A."/>
            <person name="Pajuelo D."/>
            <person name="Ebbesson L."/>
            <person name="Teles M."/>
            <person name="MacKenzie S."/>
            <person name="Amaro C."/>
        </authorList>
    </citation>
    <scope>NUCLEOTIDE SEQUENCE</scope>
</reference>
<protein>
    <submittedName>
        <fullName evidence="1">Uncharacterized protein</fullName>
    </submittedName>
</protein>
<accession>A0A0E9PLF7</accession>